<comment type="caution">
    <text evidence="2">The sequence shown here is derived from an EMBL/GenBank/DDBJ whole genome shotgun (WGS) entry which is preliminary data.</text>
</comment>
<sequence length="108" mass="12267">MSTDRVLLPVPAWSPEATPTLHPHLYRRKPACISDRWVERIKHASSLLELCPRLYRLPGFSAKCGRIQQGRCGISVVVSDPPVQNRGDEDHGSMATVTCRSRQQRDYR</sequence>
<dbReference type="AlphaFoldDB" id="A0AAV3Z684"/>
<dbReference type="Proteomes" id="UP000735302">
    <property type="component" value="Unassembled WGS sequence"/>
</dbReference>
<accession>A0AAV3Z684</accession>
<feature type="region of interest" description="Disordered" evidence="1">
    <location>
        <begin position="83"/>
        <end position="108"/>
    </location>
</feature>
<gene>
    <name evidence="2" type="ORF">PoB_001734400</name>
</gene>
<keyword evidence="3" id="KW-1185">Reference proteome</keyword>
<protein>
    <submittedName>
        <fullName evidence="2">Uncharacterized protein</fullName>
    </submittedName>
</protein>
<dbReference type="EMBL" id="BLXT01002074">
    <property type="protein sequence ID" value="GFN90838.1"/>
    <property type="molecule type" value="Genomic_DNA"/>
</dbReference>
<reference evidence="2 3" key="1">
    <citation type="journal article" date="2021" name="Elife">
        <title>Chloroplast acquisition without the gene transfer in kleptoplastic sea slugs, Plakobranchus ocellatus.</title>
        <authorList>
            <person name="Maeda T."/>
            <person name="Takahashi S."/>
            <person name="Yoshida T."/>
            <person name="Shimamura S."/>
            <person name="Takaki Y."/>
            <person name="Nagai Y."/>
            <person name="Toyoda A."/>
            <person name="Suzuki Y."/>
            <person name="Arimoto A."/>
            <person name="Ishii H."/>
            <person name="Satoh N."/>
            <person name="Nishiyama T."/>
            <person name="Hasebe M."/>
            <person name="Maruyama T."/>
            <person name="Minagawa J."/>
            <person name="Obokata J."/>
            <person name="Shigenobu S."/>
        </authorList>
    </citation>
    <scope>NUCLEOTIDE SEQUENCE [LARGE SCALE GENOMIC DNA]</scope>
</reference>
<evidence type="ECO:0000256" key="1">
    <source>
        <dbReference type="SAM" id="MobiDB-lite"/>
    </source>
</evidence>
<name>A0AAV3Z684_9GAST</name>
<evidence type="ECO:0000313" key="2">
    <source>
        <dbReference type="EMBL" id="GFN90838.1"/>
    </source>
</evidence>
<proteinExistence type="predicted"/>
<evidence type="ECO:0000313" key="3">
    <source>
        <dbReference type="Proteomes" id="UP000735302"/>
    </source>
</evidence>
<organism evidence="2 3">
    <name type="scientific">Plakobranchus ocellatus</name>
    <dbReference type="NCBI Taxonomy" id="259542"/>
    <lineage>
        <taxon>Eukaryota</taxon>
        <taxon>Metazoa</taxon>
        <taxon>Spiralia</taxon>
        <taxon>Lophotrochozoa</taxon>
        <taxon>Mollusca</taxon>
        <taxon>Gastropoda</taxon>
        <taxon>Heterobranchia</taxon>
        <taxon>Euthyneura</taxon>
        <taxon>Panpulmonata</taxon>
        <taxon>Sacoglossa</taxon>
        <taxon>Placobranchoidea</taxon>
        <taxon>Plakobranchidae</taxon>
        <taxon>Plakobranchus</taxon>
    </lineage>
</organism>